<comment type="caution">
    <text evidence="1">The sequence shown here is derived from an EMBL/GenBank/DDBJ whole genome shotgun (WGS) entry which is preliminary data.</text>
</comment>
<proteinExistence type="predicted"/>
<evidence type="ECO:0000313" key="1">
    <source>
        <dbReference type="EMBL" id="RRJ27056.1"/>
    </source>
</evidence>
<dbReference type="EMBL" id="RRCO01000001">
    <property type="protein sequence ID" value="RRJ27056.1"/>
    <property type="molecule type" value="Genomic_DNA"/>
</dbReference>
<dbReference type="AlphaFoldDB" id="A0A3P3R0S0"/>
<evidence type="ECO:0000313" key="2">
    <source>
        <dbReference type="Proteomes" id="UP000272490"/>
    </source>
</evidence>
<sequence>MENRYPLFENGRILKKEALEIIRDYPRDLLSILYDGYTNGVIRGLRLSSDHENKCIIIGKGIVKLKGEVYQIHKEIKVAYTNAEKREYLKLKRKEVRDKDFIISEIEAFLSEEEENSDGEILLCDFLLKSGFILRDTYLDFADMRSEYDTIHLMNADYAGYGEKSFNIDVLKAYAKEYLNTKKCEETDRIFCYMVINSMEGIDRSIIENYIAFKEGKLKGTHLSNKEIYTGLLDILNSAKDPDGQKNTGFMQRKILVD</sequence>
<dbReference type="Proteomes" id="UP000272490">
    <property type="component" value="Unassembled WGS sequence"/>
</dbReference>
<name>A0A3P3R0S0_9FIRM</name>
<keyword evidence="2" id="KW-1185">Reference proteome</keyword>
<accession>A0A3P3R0S0</accession>
<organism evidence="1 2">
    <name type="scientific">Lachnoanaerobaculum gingivalis</name>
    <dbReference type="NCBI Taxonomy" id="2490855"/>
    <lineage>
        <taxon>Bacteria</taxon>
        <taxon>Bacillati</taxon>
        <taxon>Bacillota</taxon>
        <taxon>Clostridia</taxon>
        <taxon>Lachnospirales</taxon>
        <taxon>Lachnospiraceae</taxon>
        <taxon>Lachnoanaerobaculum</taxon>
    </lineage>
</organism>
<dbReference type="RefSeq" id="WP_128673406.1">
    <property type="nucleotide sequence ID" value="NZ_RRCO01000001.1"/>
</dbReference>
<dbReference type="OrthoDB" id="1664853at2"/>
<gene>
    <name evidence="1" type="ORF">EHV10_03375</name>
</gene>
<protein>
    <submittedName>
        <fullName evidence="1">Uncharacterized protein</fullName>
    </submittedName>
</protein>
<reference evidence="1 2" key="1">
    <citation type="submission" date="2018-11" db="EMBL/GenBank/DDBJ databases">
        <title>Genome sequencing of Lachnoanaerobaculum sp. KCOM 2030 (= ChDC B114).</title>
        <authorList>
            <person name="Kook J.-K."/>
            <person name="Park S.-N."/>
            <person name="Lim Y.K."/>
        </authorList>
    </citation>
    <scope>NUCLEOTIDE SEQUENCE [LARGE SCALE GENOMIC DNA]</scope>
    <source>
        <strain evidence="1 2">KCOM 2030</strain>
    </source>
</reference>